<sequence length="280" mass="32298">MSLDFQKYMAELVFGRGSCSKTYCLPCGRDVPCDLPWREIIDKIHKKCLELISDCRFNGAEFPCCERFQPVDSEHGHCYTFNTLQSANPEQDRLYTVNLTTGPGLLSFRAIEDVNVAVHSPEEMFTELLDPKYTFNVRPAPQRRVNFLFSVVEMENDPELLKEDIATRGCRYLDEVPAELLHTYKVYAYDACRLAGETDLSFEHCRCIHPVRHQSYEKFYCNFTGLNCLTNFKAMNTDLKHKHEDDEDCLPSCAESELTRIHLSDVCRRNCGAILRCFIA</sequence>
<keyword evidence="7" id="KW-0915">Sodium</keyword>
<keyword evidence="10 12" id="KW-0739">Sodium transport</keyword>
<keyword evidence="11 12" id="KW-0407">Ion channel</keyword>
<dbReference type="PANTHER" id="PTHR11690:SF288">
    <property type="entry name" value="AMILORIDE-SENSITIVE NA+ CHANNEL-RELATED"/>
    <property type="match status" value="1"/>
</dbReference>
<keyword evidence="6" id="KW-1133">Transmembrane helix</keyword>
<gene>
    <name evidence="13" type="ORF">CHILSU_LOCUS9474</name>
</gene>
<dbReference type="InterPro" id="IPR001873">
    <property type="entry name" value="ENaC"/>
</dbReference>
<evidence type="ECO:0000313" key="14">
    <source>
        <dbReference type="Proteomes" id="UP001153292"/>
    </source>
</evidence>
<dbReference type="EMBL" id="OU963898">
    <property type="protein sequence ID" value="CAH2990232.1"/>
    <property type="molecule type" value="Genomic_DNA"/>
</dbReference>
<accession>A0ABN8LAP4</accession>
<keyword evidence="4 12" id="KW-0894">Sodium channel</keyword>
<evidence type="ECO:0000256" key="10">
    <source>
        <dbReference type="ARBA" id="ARBA00023201"/>
    </source>
</evidence>
<protein>
    <submittedName>
        <fullName evidence="13">Uncharacterized protein</fullName>
    </submittedName>
</protein>
<dbReference type="Proteomes" id="UP001153292">
    <property type="component" value="Chromosome 5"/>
</dbReference>
<keyword evidence="3 12" id="KW-0813">Transport</keyword>
<keyword evidence="8 12" id="KW-0406">Ion transport</keyword>
<comment type="subcellular location">
    <subcellularLocation>
        <location evidence="1">Membrane</location>
        <topology evidence="1">Multi-pass membrane protein</topology>
    </subcellularLocation>
</comment>
<keyword evidence="9" id="KW-0472">Membrane</keyword>
<reference evidence="13" key="1">
    <citation type="submission" date="2021-12" db="EMBL/GenBank/DDBJ databases">
        <authorList>
            <person name="King R."/>
        </authorList>
    </citation>
    <scope>NUCLEOTIDE SEQUENCE</scope>
</reference>
<name>A0ABN8LAP4_CHISP</name>
<keyword evidence="5 12" id="KW-0812">Transmembrane</keyword>
<evidence type="ECO:0000256" key="9">
    <source>
        <dbReference type="ARBA" id="ARBA00023136"/>
    </source>
</evidence>
<evidence type="ECO:0000256" key="12">
    <source>
        <dbReference type="RuleBase" id="RU000679"/>
    </source>
</evidence>
<evidence type="ECO:0000256" key="1">
    <source>
        <dbReference type="ARBA" id="ARBA00004141"/>
    </source>
</evidence>
<dbReference type="Pfam" id="PF00858">
    <property type="entry name" value="ASC"/>
    <property type="match status" value="1"/>
</dbReference>
<keyword evidence="14" id="KW-1185">Reference proteome</keyword>
<organism evidence="13 14">
    <name type="scientific">Chilo suppressalis</name>
    <name type="common">Asiatic rice borer moth</name>
    <dbReference type="NCBI Taxonomy" id="168631"/>
    <lineage>
        <taxon>Eukaryota</taxon>
        <taxon>Metazoa</taxon>
        <taxon>Ecdysozoa</taxon>
        <taxon>Arthropoda</taxon>
        <taxon>Hexapoda</taxon>
        <taxon>Insecta</taxon>
        <taxon>Pterygota</taxon>
        <taxon>Neoptera</taxon>
        <taxon>Endopterygota</taxon>
        <taxon>Lepidoptera</taxon>
        <taxon>Glossata</taxon>
        <taxon>Ditrysia</taxon>
        <taxon>Pyraloidea</taxon>
        <taxon>Crambidae</taxon>
        <taxon>Crambinae</taxon>
        <taxon>Chilo</taxon>
    </lineage>
</organism>
<evidence type="ECO:0000256" key="4">
    <source>
        <dbReference type="ARBA" id="ARBA00022461"/>
    </source>
</evidence>
<evidence type="ECO:0000256" key="6">
    <source>
        <dbReference type="ARBA" id="ARBA00022989"/>
    </source>
</evidence>
<proteinExistence type="inferred from homology"/>
<evidence type="ECO:0000256" key="8">
    <source>
        <dbReference type="ARBA" id="ARBA00023065"/>
    </source>
</evidence>
<evidence type="ECO:0000256" key="7">
    <source>
        <dbReference type="ARBA" id="ARBA00023053"/>
    </source>
</evidence>
<dbReference type="PANTHER" id="PTHR11690">
    <property type="entry name" value="AMILORIDE-SENSITIVE SODIUM CHANNEL-RELATED"/>
    <property type="match status" value="1"/>
</dbReference>
<evidence type="ECO:0000256" key="2">
    <source>
        <dbReference type="ARBA" id="ARBA00007193"/>
    </source>
</evidence>
<evidence type="ECO:0000256" key="5">
    <source>
        <dbReference type="ARBA" id="ARBA00022692"/>
    </source>
</evidence>
<evidence type="ECO:0000256" key="3">
    <source>
        <dbReference type="ARBA" id="ARBA00022448"/>
    </source>
</evidence>
<evidence type="ECO:0000313" key="13">
    <source>
        <dbReference type="EMBL" id="CAH2990232.1"/>
    </source>
</evidence>
<comment type="similarity">
    <text evidence="2 12">Belongs to the amiloride-sensitive sodium channel (TC 1.A.6) family.</text>
</comment>
<dbReference type="Gene3D" id="2.60.470.10">
    <property type="entry name" value="Acid-sensing ion channels like domains"/>
    <property type="match status" value="1"/>
</dbReference>
<evidence type="ECO:0000256" key="11">
    <source>
        <dbReference type="ARBA" id="ARBA00023303"/>
    </source>
</evidence>